<organism evidence="3 4">
    <name type="scientific">Cordyceps javanica</name>
    <dbReference type="NCBI Taxonomy" id="43265"/>
    <lineage>
        <taxon>Eukaryota</taxon>
        <taxon>Fungi</taxon>
        <taxon>Dikarya</taxon>
        <taxon>Ascomycota</taxon>
        <taxon>Pezizomycotina</taxon>
        <taxon>Sordariomycetes</taxon>
        <taxon>Hypocreomycetidae</taxon>
        <taxon>Hypocreales</taxon>
        <taxon>Cordycipitaceae</taxon>
        <taxon>Cordyceps</taxon>
    </lineage>
</organism>
<feature type="region of interest" description="Disordered" evidence="1">
    <location>
        <begin position="1170"/>
        <end position="1253"/>
    </location>
</feature>
<dbReference type="Pfam" id="PF03399">
    <property type="entry name" value="SAC3_GANP"/>
    <property type="match status" value="1"/>
</dbReference>
<feature type="region of interest" description="Disordered" evidence="1">
    <location>
        <begin position="1069"/>
        <end position="1134"/>
    </location>
</feature>
<feature type="compositionally biased region" description="Basic and acidic residues" evidence="1">
    <location>
        <begin position="714"/>
        <end position="729"/>
    </location>
</feature>
<proteinExistence type="predicted"/>
<feature type="compositionally biased region" description="Low complexity" evidence="1">
    <location>
        <begin position="756"/>
        <end position="775"/>
    </location>
</feature>
<feature type="compositionally biased region" description="Low complexity" evidence="1">
    <location>
        <begin position="691"/>
        <end position="705"/>
    </location>
</feature>
<evidence type="ECO:0000313" key="3">
    <source>
        <dbReference type="EMBL" id="TQV91069.1"/>
    </source>
</evidence>
<dbReference type="PANTHER" id="PTHR12436:SF3">
    <property type="entry name" value="GERMINAL-CENTER ASSOCIATED NUCLEAR PROTEIN"/>
    <property type="match status" value="1"/>
</dbReference>
<dbReference type="GO" id="GO:0006406">
    <property type="term" value="P:mRNA export from nucleus"/>
    <property type="evidence" value="ECO:0007669"/>
    <property type="project" value="TreeGrafter"/>
</dbReference>
<name>A0A545VM61_9HYPO</name>
<dbReference type="InterPro" id="IPR005062">
    <property type="entry name" value="SAC3/GANP/THP3_conserved"/>
</dbReference>
<dbReference type="EMBL" id="SPUK01000021">
    <property type="protein sequence ID" value="TQV91069.1"/>
    <property type="molecule type" value="Genomic_DNA"/>
</dbReference>
<feature type="compositionally biased region" description="Low complexity" evidence="1">
    <location>
        <begin position="614"/>
        <end position="624"/>
    </location>
</feature>
<feature type="compositionally biased region" description="Polar residues" evidence="1">
    <location>
        <begin position="808"/>
        <end position="842"/>
    </location>
</feature>
<reference evidence="3 4" key="1">
    <citation type="journal article" date="2019" name="Appl. Microbiol. Biotechnol.">
        <title>Genome sequence of Isaria javanica and comparative genome analysis insights into family S53 peptidase evolution in fungal entomopathogens.</title>
        <authorList>
            <person name="Lin R."/>
            <person name="Zhang X."/>
            <person name="Xin B."/>
            <person name="Zou M."/>
            <person name="Gao Y."/>
            <person name="Qin F."/>
            <person name="Hu Q."/>
            <person name="Xie B."/>
            <person name="Cheng X."/>
        </authorList>
    </citation>
    <scope>NUCLEOTIDE SEQUENCE [LARGE SCALE GENOMIC DNA]</scope>
    <source>
        <strain evidence="3 4">IJ1G</strain>
    </source>
</reference>
<feature type="compositionally biased region" description="Polar residues" evidence="1">
    <location>
        <begin position="731"/>
        <end position="751"/>
    </location>
</feature>
<dbReference type="Proteomes" id="UP000315783">
    <property type="component" value="Unassembled WGS sequence"/>
</dbReference>
<feature type="compositionally biased region" description="Basic and acidic residues" evidence="1">
    <location>
        <begin position="100"/>
        <end position="110"/>
    </location>
</feature>
<dbReference type="STRING" id="43265.A0A545VM61"/>
<evidence type="ECO:0000313" key="4">
    <source>
        <dbReference type="Proteomes" id="UP000315783"/>
    </source>
</evidence>
<dbReference type="GO" id="GO:0070390">
    <property type="term" value="C:transcription export complex 2"/>
    <property type="evidence" value="ECO:0007669"/>
    <property type="project" value="TreeGrafter"/>
</dbReference>
<keyword evidence="4" id="KW-1185">Reference proteome</keyword>
<gene>
    <name evidence="3" type="ORF">IF1G_10304</name>
</gene>
<feature type="compositionally biased region" description="Basic and acidic residues" evidence="1">
    <location>
        <begin position="1121"/>
        <end position="1134"/>
    </location>
</feature>
<protein>
    <submittedName>
        <fullName evidence="3">80 kD MCM3-associated protein</fullName>
    </submittedName>
</protein>
<feature type="region of interest" description="Disordered" evidence="1">
    <location>
        <begin position="1"/>
        <end position="132"/>
    </location>
</feature>
<feature type="compositionally biased region" description="Polar residues" evidence="1">
    <location>
        <begin position="48"/>
        <end position="61"/>
    </location>
</feature>
<feature type="compositionally biased region" description="Low complexity" evidence="1">
    <location>
        <begin position="1174"/>
        <end position="1188"/>
    </location>
</feature>
<feature type="compositionally biased region" description="Low complexity" evidence="1">
    <location>
        <begin position="1082"/>
        <end position="1092"/>
    </location>
</feature>
<evidence type="ECO:0000256" key="1">
    <source>
        <dbReference type="SAM" id="MobiDB-lite"/>
    </source>
</evidence>
<feature type="compositionally biased region" description="Polar residues" evidence="1">
    <location>
        <begin position="111"/>
        <end position="131"/>
    </location>
</feature>
<dbReference type="OrthoDB" id="264795at2759"/>
<feature type="compositionally biased region" description="Pro residues" evidence="1">
    <location>
        <begin position="881"/>
        <end position="898"/>
    </location>
</feature>
<feature type="region of interest" description="Disordered" evidence="1">
    <location>
        <begin position="1267"/>
        <end position="1296"/>
    </location>
</feature>
<feature type="region of interest" description="Disordered" evidence="1">
    <location>
        <begin position="607"/>
        <end position="899"/>
    </location>
</feature>
<dbReference type="InterPro" id="IPR045107">
    <property type="entry name" value="SAC3/GANP/THP3"/>
</dbReference>
<dbReference type="Gene3D" id="1.25.40.990">
    <property type="match status" value="1"/>
</dbReference>
<accession>A0A545VM61</accession>
<feature type="domain" description="SAC3/GANP/THP3 conserved" evidence="2">
    <location>
        <begin position="210"/>
        <end position="519"/>
    </location>
</feature>
<dbReference type="PANTHER" id="PTHR12436">
    <property type="entry name" value="80 KDA MCM3-ASSOCIATED PROTEIN"/>
    <property type="match status" value="1"/>
</dbReference>
<sequence length="1296" mass="142304">MFSPFGTSTQSSTPATSNPFAPKTNPFGQNGSGISAFGAKPNPPNPFAQGTKTSSNVNGTPNPFAPTPSATAADDGKQPSAPAWGKQVNGSQPSFGQLVRKTEGFTKEEGSVNQVSTNGQMGSGTLPTSNDPHARRIYERLRQEGIAPPAWPSQPGDPKNKAQMAKFREQYEEYRSKVRASLTRAGLIDDPTKRKRLQDAIDFKGICEDMCPEYEKITRITEHDIPTPEKDPQTTFASTTRMVKKLARSAAGQEAPLPMDVLSVPTLRKTLNYLVDDLLQTDENLPTVHGYLWDRTRAIRRDFSFFSSLSIEDLKVQASVLEDIARFHVTALHLLSEGGKAPEDFVEQQELEQLGKALLTLRDIYDDCRAQGSPCENEAEFRAYHLLFRANDPNILENVHPSLWKFDIIRTAVSLVEALQDTSNFHGPLKEGPSLATSGAHNVYFRIVKDKSVSYTMACFAECHFPQLRRSILRCLKKALSRPREPSRDVTAAALNRHLQFDTVQQAIDFAELHDIEFQPSQQNPADPNLSCAVFHNSSILPHHRLQHQFSRTLVEDKRGSRSLPEIIHKTVFKDGANHDQTMPLPAQEGSLFVQDELVKAPPFGMTPPSLNNPFGGSPFGSFGQPTTNGSTIGDPFTKAPAAADQDKPGFFSQEKKSAQTASAPAFDFKHAGTAAPAPSFGGIQKTNPFSAAPPTETEPVPSETATKRNLVSKSDDDAKFDAKFEKYSGKTRTNKPQAEQATANDTTQSFGFLGANQTTATASNATSATTPTKALPSPSVFMSEALQPPAATSSTPPHNALPAFTGFSPQPQATKHTEVAKSSTPPGSPVQATQIIQSAFTKTPAVPDVPAATSKPNAAVNPFTPSSKPPSFLGSATPPAIAPPVAAPPLQPPVPPQPKRDRLLDFTRWFVEGDDGLMTEFEQHFLDGLLTPVFLEWQQKVEEKRQREEQAQDNATADNFRQRSLSVRYFYRWKTHAREKRLKFLRRSGRDQLRDFYRAQQMASRIPQATPKPQPPVSSVPQINREQALLESLRRSQAKKSYIPPPTRPSTADVSKIRDSAAAIGRHFNLPMAQGNTSPARSRSSSVSRGGSKTRALREELLGTSTGRFRRSLPSIASSEDSRSESVRSSKVSERWRLKAMGIVQLPDGTAVPESLMHDRRFNAYGRSSYRASSITSVPSRRPSISSIPPPPPPPFLSAMNGETPPAVVFEDNASNKRKRDSEDSEEPTEPDVDDDNGVPSNGHKRVMSNAKDLVKELRVLREEMEEGTLWFRSQNERLHTEISSRGGTPIDDSF</sequence>
<evidence type="ECO:0000259" key="2">
    <source>
        <dbReference type="Pfam" id="PF03399"/>
    </source>
</evidence>
<feature type="compositionally biased region" description="Acidic residues" evidence="1">
    <location>
        <begin position="1224"/>
        <end position="1238"/>
    </location>
</feature>
<feature type="region of interest" description="Disordered" evidence="1">
    <location>
        <begin position="1035"/>
        <end position="1055"/>
    </location>
</feature>
<feature type="compositionally biased region" description="Polar residues" evidence="1">
    <location>
        <begin position="1"/>
        <end position="19"/>
    </location>
</feature>
<comment type="caution">
    <text evidence="3">The sequence shown here is derived from an EMBL/GenBank/DDBJ whole genome shotgun (WGS) entry which is preliminary data.</text>
</comment>
<dbReference type="GO" id="GO:0005737">
    <property type="term" value="C:cytoplasm"/>
    <property type="evidence" value="ECO:0007669"/>
    <property type="project" value="TreeGrafter"/>
</dbReference>